<evidence type="ECO:0000256" key="6">
    <source>
        <dbReference type="PIRSR" id="PIRSR001430-2"/>
    </source>
</evidence>
<comment type="function">
    <text evidence="4">Formation of pseudouridine at positions 38, 39 and 40 in the anticodon stem and loop of transfer RNAs.</text>
</comment>
<feature type="domain" description="Pseudouridine synthase I TruA alpha/beta" evidence="8">
    <location>
        <begin position="9"/>
        <end position="105"/>
    </location>
</feature>
<evidence type="ECO:0000256" key="4">
    <source>
        <dbReference type="HAMAP-Rule" id="MF_00171"/>
    </source>
</evidence>
<dbReference type="InterPro" id="IPR020095">
    <property type="entry name" value="PsdUridine_synth_TruA_C"/>
</dbReference>
<keyword evidence="2 4" id="KW-0819">tRNA processing</keyword>
<evidence type="ECO:0000259" key="8">
    <source>
        <dbReference type="Pfam" id="PF01416"/>
    </source>
</evidence>
<dbReference type="GO" id="GO:0160147">
    <property type="term" value="F:tRNA pseudouridine(38-40) synthase activity"/>
    <property type="evidence" value="ECO:0007669"/>
    <property type="project" value="UniProtKB-EC"/>
</dbReference>
<dbReference type="SUPFAM" id="SSF55120">
    <property type="entry name" value="Pseudouridine synthase"/>
    <property type="match status" value="1"/>
</dbReference>
<dbReference type="GO" id="GO:0031119">
    <property type="term" value="P:tRNA pseudouridine synthesis"/>
    <property type="evidence" value="ECO:0007669"/>
    <property type="project" value="UniProtKB-UniRule"/>
</dbReference>
<dbReference type="InterPro" id="IPR001406">
    <property type="entry name" value="PsdUridine_synth_TruA"/>
</dbReference>
<dbReference type="HAMAP" id="MF_00171">
    <property type="entry name" value="TruA"/>
    <property type="match status" value="1"/>
</dbReference>
<dbReference type="CDD" id="cd02570">
    <property type="entry name" value="PseudoU_synth_EcTruA"/>
    <property type="match status" value="1"/>
</dbReference>
<dbReference type="InterPro" id="IPR020097">
    <property type="entry name" value="PsdUridine_synth_TruA_a/b_dom"/>
</dbReference>
<dbReference type="InterPro" id="IPR020103">
    <property type="entry name" value="PsdUridine_synth_cat_dom_sf"/>
</dbReference>
<comment type="caution">
    <text evidence="4">Lacks conserved residue(s) required for the propagation of feature annotation.</text>
</comment>
<comment type="catalytic activity">
    <reaction evidence="4 7">
        <text>uridine(38/39/40) in tRNA = pseudouridine(38/39/40) in tRNA</text>
        <dbReference type="Rhea" id="RHEA:22376"/>
        <dbReference type="Rhea" id="RHEA-COMP:10085"/>
        <dbReference type="Rhea" id="RHEA-COMP:10087"/>
        <dbReference type="ChEBI" id="CHEBI:65314"/>
        <dbReference type="ChEBI" id="CHEBI:65315"/>
        <dbReference type="EC" id="5.4.99.12"/>
    </reaction>
</comment>
<dbReference type="Gene3D" id="3.30.70.580">
    <property type="entry name" value="Pseudouridine synthase I, catalytic domain, N-terminal subdomain"/>
    <property type="match status" value="1"/>
</dbReference>
<dbReference type="AlphaFoldDB" id="A0A1Y5FB89"/>
<proteinExistence type="inferred from homology"/>
<organism evidence="9 10">
    <name type="scientific">Halobacteriovorax marinus</name>
    <dbReference type="NCBI Taxonomy" id="97084"/>
    <lineage>
        <taxon>Bacteria</taxon>
        <taxon>Pseudomonadati</taxon>
        <taxon>Bdellovibrionota</taxon>
        <taxon>Bacteriovoracia</taxon>
        <taxon>Bacteriovoracales</taxon>
        <taxon>Halobacteriovoraceae</taxon>
        <taxon>Halobacteriovorax</taxon>
    </lineage>
</organism>
<dbReference type="Proteomes" id="UP000196531">
    <property type="component" value="Unassembled WGS sequence"/>
</dbReference>
<comment type="subunit">
    <text evidence="4">Homodimer.</text>
</comment>
<feature type="binding site" evidence="4 6">
    <location>
        <position position="112"/>
    </location>
    <ligand>
        <name>substrate</name>
    </ligand>
</feature>
<keyword evidence="3 4" id="KW-0413">Isomerase</keyword>
<sequence length="258" mass="29030">MSFYKLTLKYNGHRYQGWQKQPHTELTVQGQLNRALAKISKSKEVKTLGSGRTDTGVHALAQVVRVEIPLVIPPEKLVRALNSNLPDDIECLMAENADENFHPVFGSVDKTYRYIFALGKRRDPLLNQQITFMTRKLDIEKMEEACKLFVGKHDFADFFTVGTDVATTVREIFSCSLTKMEATGFFHDLCPEYFVFEVTGSGFLKQMVRLMVATIWNIGEGKIDAASLAESLRKPDGNKLAPVAPPQGLYLTKVTYNS</sequence>
<feature type="active site" description="Nucleophile" evidence="4 5">
    <location>
        <position position="54"/>
    </location>
</feature>
<dbReference type="GO" id="GO:0003723">
    <property type="term" value="F:RNA binding"/>
    <property type="evidence" value="ECO:0007669"/>
    <property type="project" value="InterPro"/>
</dbReference>
<evidence type="ECO:0000313" key="10">
    <source>
        <dbReference type="Proteomes" id="UP000196531"/>
    </source>
</evidence>
<dbReference type="PIRSF" id="PIRSF001430">
    <property type="entry name" value="tRNA_psdUrid_synth"/>
    <property type="match status" value="1"/>
</dbReference>
<dbReference type="Gene3D" id="3.30.70.660">
    <property type="entry name" value="Pseudouridine synthase I, catalytic domain, C-terminal subdomain"/>
    <property type="match status" value="1"/>
</dbReference>
<dbReference type="EC" id="5.4.99.12" evidence="4"/>
<evidence type="ECO:0000256" key="2">
    <source>
        <dbReference type="ARBA" id="ARBA00022694"/>
    </source>
</evidence>
<protein>
    <recommendedName>
        <fullName evidence="4">tRNA pseudouridine synthase A</fullName>
        <ecNumber evidence="4">5.4.99.12</ecNumber>
    </recommendedName>
    <alternativeName>
        <fullName evidence="4">tRNA pseudouridine(38-40) synthase</fullName>
    </alternativeName>
    <alternativeName>
        <fullName evidence="4">tRNA pseudouridylate synthase I</fullName>
    </alternativeName>
    <alternativeName>
        <fullName evidence="4">tRNA-uridine isomerase I</fullName>
    </alternativeName>
</protein>
<dbReference type="PANTHER" id="PTHR11142:SF0">
    <property type="entry name" value="TRNA PSEUDOURIDINE SYNTHASE-LIKE 1"/>
    <property type="match status" value="1"/>
</dbReference>
<dbReference type="NCBIfam" id="TIGR00071">
    <property type="entry name" value="hisT_truA"/>
    <property type="match status" value="1"/>
</dbReference>
<evidence type="ECO:0000256" key="1">
    <source>
        <dbReference type="ARBA" id="ARBA00009375"/>
    </source>
</evidence>
<evidence type="ECO:0000313" key="9">
    <source>
        <dbReference type="EMBL" id="OUR98949.1"/>
    </source>
</evidence>
<gene>
    <name evidence="4" type="primary">truA</name>
    <name evidence="9" type="ORF">A9Q84_05925</name>
</gene>
<comment type="caution">
    <text evidence="9">The sequence shown here is derived from an EMBL/GenBank/DDBJ whole genome shotgun (WGS) entry which is preliminary data.</text>
</comment>
<evidence type="ECO:0000256" key="7">
    <source>
        <dbReference type="RuleBase" id="RU003792"/>
    </source>
</evidence>
<dbReference type="InterPro" id="IPR020094">
    <property type="entry name" value="TruA/RsuA/RluB/E/F_N"/>
</dbReference>
<dbReference type="Pfam" id="PF01416">
    <property type="entry name" value="PseudoU_synth_1"/>
    <property type="match status" value="2"/>
</dbReference>
<feature type="domain" description="Pseudouridine synthase I TruA alpha/beta" evidence="8">
    <location>
        <begin position="145"/>
        <end position="257"/>
    </location>
</feature>
<dbReference type="PANTHER" id="PTHR11142">
    <property type="entry name" value="PSEUDOURIDYLATE SYNTHASE"/>
    <property type="match status" value="1"/>
</dbReference>
<evidence type="ECO:0000256" key="5">
    <source>
        <dbReference type="PIRSR" id="PIRSR001430-1"/>
    </source>
</evidence>
<accession>A0A1Y5FB89</accession>
<name>A0A1Y5FB89_9BACT</name>
<reference evidence="10" key="1">
    <citation type="journal article" date="2017" name="Proc. Natl. Acad. Sci. U.S.A.">
        <title>Simulation of Deepwater Horizon oil plume reveals substrate specialization within a complex community of hydrocarbon-degraders.</title>
        <authorList>
            <person name="Hu P."/>
            <person name="Dubinsky E.A."/>
            <person name="Probst A.J."/>
            <person name="Wang J."/>
            <person name="Sieber C.M.K."/>
            <person name="Tom L.M."/>
            <person name="Gardinali P."/>
            <person name="Banfield J.F."/>
            <person name="Atlas R.M."/>
            <person name="Andersen G.L."/>
        </authorList>
    </citation>
    <scope>NUCLEOTIDE SEQUENCE [LARGE SCALE GENOMIC DNA]</scope>
</reference>
<evidence type="ECO:0000256" key="3">
    <source>
        <dbReference type="ARBA" id="ARBA00023235"/>
    </source>
</evidence>
<dbReference type="EMBL" id="MAAO01000004">
    <property type="protein sequence ID" value="OUR98949.1"/>
    <property type="molecule type" value="Genomic_DNA"/>
</dbReference>
<dbReference type="FunFam" id="3.30.70.580:FF:000001">
    <property type="entry name" value="tRNA pseudouridine synthase A"/>
    <property type="match status" value="1"/>
</dbReference>
<comment type="similarity">
    <text evidence="1 4 7">Belongs to the tRNA pseudouridine synthase TruA family.</text>
</comment>